<accession>A0ABT3WJF2</accession>
<comment type="caution">
    <text evidence="6">The sequence shown here is derived from an EMBL/GenBank/DDBJ whole genome shotgun (WGS) entry which is preliminary data.</text>
</comment>
<reference evidence="6 7" key="1">
    <citation type="submission" date="2022-07" db="EMBL/GenBank/DDBJ databases">
        <title>Bombella genomes.</title>
        <authorList>
            <person name="Harer L."/>
            <person name="Styblova S."/>
            <person name="Ehrmann M."/>
        </authorList>
    </citation>
    <scope>NUCLEOTIDE SEQUENCE [LARGE SCALE GENOMIC DNA]</scope>
    <source>
        <strain evidence="6 7">TMW 2.2556</strain>
    </source>
</reference>
<dbReference type="Pfam" id="PF00149">
    <property type="entry name" value="Metallophos"/>
    <property type="match status" value="1"/>
</dbReference>
<comment type="similarity">
    <text evidence="4">Belongs to the cyclic nucleotide phosphodiesterase class-III family.</text>
</comment>
<dbReference type="InterPro" id="IPR050884">
    <property type="entry name" value="CNP_phosphodiesterase-III"/>
</dbReference>
<evidence type="ECO:0000256" key="3">
    <source>
        <dbReference type="ARBA" id="ARBA00023004"/>
    </source>
</evidence>
<keyword evidence="7" id="KW-1185">Reference proteome</keyword>
<dbReference type="Gene3D" id="3.60.21.10">
    <property type="match status" value="1"/>
</dbReference>
<keyword evidence="1" id="KW-0479">Metal-binding</keyword>
<dbReference type="Proteomes" id="UP001165575">
    <property type="component" value="Unassembled WGS sequence"/>
</dbReference>
<dbReference type="SUPFAM" id="SSF56300">
    <property type="entry name" value="Metallo-dependent phosphatases"/>
    <property type="match status" value="1"/>
</dbReference>
<dbReference type="EMBL" id="JANIDX010000002">
    <property type="protein sequence ID" value="MCX5619225.1"/>
    <property type="molecule type" value="Genomic_DNA"/>
</dbReference>
<protein>
    <submittedName>
        <fullName evidence="6">Metallophosphoesterase</fullName>
    </submittedName>
</protein>
<gene>
    <name evidence="6" type="ORF">NQF89_02135</name>
</gene>
<keyword evidence="2" id="KW-0378">Hydrolase</keyword>
<dbReference type="PANTHER" id="PTHR42988">
    <property type="entry name" value="PHOSPHOHYDROLASE"/>
    <property type="match status" value="1"/>
</dbReference>
<evidence type="ECO:0000313" key="6">
    <source>
        <dbReference type="EMBL" id="MCX5619225.1"/>
    </source>
</evidence>
<evidence type="ECO:0000256" key="2">
    <source>
        <dbReference type="ARBA" id="ARBA00022801"/>
    </source>
</evidence>
<organism evidence="6 7">
    <name type="scientific">Bombella pollinis</name>
    <dbReference type="NCBI Taxonomy" id="2967337"/>
    <lineage>
        <taxon>Bacteria</taxon>
        <taxon>Pseudomonadati</taxon>
        <taxon>Pseudomonadota</taxon>
        <taxon>Alphaproteobacteria</taxon>
        <taxon>Acetobacterales</taxon>
        <taxon>Acetobacteraceae</taxon>
        <taxon>Bombella</taxon>
    </lineage>
</organism>
<dbReference type="InterPro" id="IPR004843">
    <property type="entry name" value="Calcineurin-like_PHP"/>
</dbReference>
<keyword evidence="3" id="KW-0408">Iron</keyword>
<feature type="domain" description="Calcineurin-like phosphoesterase" evidence="5">
    <location>
        <begin position="18"/>
        <end position="231"/>
    </location>
</feature>
<evidence type="ECO:0000256" key="4">
    <source>
        <dbReference type="ARBA" id="ARBA00025742"/>
    </source>
</evidence>
<name>A0ABT3WJF2_9PROT</name>
<evidence type="ECO:0000313" key="7">
    <source>
        <dbReference type="Proteomes" id="UP001165575"/>
    </source>
</evidence>
<dbReference type="RefSeq" id="WP_266137402.1">
    <property type="nucleotide sequence ID" value="NZ_JANIDX010000002.1"/>
</dbReference>
<proteinExistence type="inferred from homology"/>
<evidence type="ECO:0000256" key="1">
    <source>
        <dbReference type="ARBA" id="ARBA00022723"/>
    </source>
</evidence>
<sequence length="307" mass="34661">MFFDSLASFPNRRAPAIHLAHMSDPHLPPPHIPWTSFFNKRLLSRALWRSKRRHILRPDITHQLVEDIASHKEIRAVLISGDITNFGTKEEYKQAATWLKGLPVSPVIVPGNHDFMAPIAYKHSLAQWEEWSDKTFPFVRFFGKVAVIGLNSALPTLPFTAYGLINKKQRNNLARLLAELGKEGYCRVVMLHHPPRKGLLPYRKSLINTSRLSKILRTYGAELVLHGHSHDATLTTVEGTDIPLLGVSAAAMDSHIISRKASWNHLSFTPHTKGWHIAVQRIDATGHVFAQMEWDSSSSLRPVNVHS</sequence>
<dbReference type="PANTHER" id="PTHR42988:SF2">
    <property type="entry name" value="CYCLIC NUCLEOTIDE PHOSPHODIESTERASE CBUA0032-RELATED"/>
    <property type="match status" value="1"/>
</dbReference>
<dbReference type="InterPro" id="IPR029052">
    <property type="entry name" value="Metallo-depent_PP-like"/>
</dbReference>
<evidence type="ECO:0000259" key="5">
    <source>
        <dbReference type="Pfam" id="PF00149"/>
    </source>
</evidence>